<keyword evidence="1" id="KW-0805">Transcription regulation</keyword>
<dbReference type="Proteomes" id="UP001623592">
    <property type="component" value="Unassembled WGS sequence"/>
</dbReference>
<evidence type="ECO:0000313" key="6">
    <source>
        <dbReference type="Proteomes" id="UP001623592"/>
    </source>
</evidence>
<keyword evidence="2" id="KW-0238">DNA-binding</keyword>
<dbReference type="RefSeq" id="WP_406786870.1">
    <property type="nucleotide sequence ID" value="NZ_JBJIAA010000005.1"/>
</dbReference>
<dbReference type="Pfam" id="PF12802">
    <property type="entry name" value="MarR_2"/>
    <property type="match status" value="1"/>
</dbReference>
<dbReference type="SUPFAM" id="SSF46785">
    <property type="entry name" value="Winged helix' DNA-binding domain"/>
    <property type="match status" value="1"/>
</dbReference>
<dbReference type="SMART" id="SM00347">
    <property type="entry name" value="HTH_MARR"/>
    <property type="match status" value="1"/>
</dbReference>
<dbReference type="Gene3D" id="1.10.10.10">
    <property type="entry name" value="Winged helix-like DNA-binding domain superfamily/Winged helix DNA-binding domain"/>
    <property type="match status" value="1"/>
</dbReference>
<organism evidence="5 6">
    <name type="scientific">Clostridium neuense</name>
    <dbReference type="NCBI Taxonomy" id="1728934"/>
    <lineage>
        <taxon>Bacteria</taxon>
        <taxon>Bacillati</taxon>
        <taxon>Bacillota</taxon>
        <taxon>Clostridia</taxon>
        <taxon>Eubacteriales</taxon>
        <taxon>Clostridiaceae</taxon>
        <taxon>Clostridium</taxon>
    </lineage>
</organism>
<dbReference type="PROSITE" id="PS50995">
    <property type="entry name" value="HTH_MARR_2"/>
    <property type="match status" value="1"/>
</dbReference>
<dbReference type="PANTHER" id="PTHR42756">
    <property type="entry name" value="TRANSCRIPTIONAL REGULATOR, MARR"/>
    <property type="match status" value="1"/>
</dbReference>
<gene>
    <name evidence="5" type="ORF">ACJDT4_07190</name>
</gene>
<dbReference type="InterPro" id="IPR036388">
    <property type="entry name" value="WH-like_DNA-bd_sf"/>
</dbReference>
<evidence type="ECO:0000313" key="5">
    <source>
        <dbReference type="EMBL" id="MFL0250204.1"/>
    </source>
</evidence>
<proteinExistence type="predicted"/>
<feature type="domain" description="HTH marR-type" evidence="4">
    <location>
        <begin position="1"/>
        <end position="143"/>
    </location>
</feature>
<dbReference type="InterPro" id="IPR036390">
    <property type="entry name" value="WH_DNA-bd_sf"/>
</dbReference>
<keyword evidence="6" id="KW-1185">Reference proteome</keyword>
<dbReference type="PRINTS" id="PR00598">
    <property type="entry name" value="HTHMARR"/>
</dbReference>
<reference evidence="5 6" key="1">
    <citation type="submission" date="2024-11" db="EMBL/GenBank/DDBJ databases">
        <authorList>
            <person name="Heng Y.C."/>
            <person name="Lim A.C.H."/>
            <person name="Lee J.K.Y."/>
            <person name="Kittelmann S."/>
        </authorList>
    </citation>
    <scope>NUCLEOTIDE SEQUENCE [LARGE SCALE GENOMIC DNA]</scope>
    <source>
        <strain evidence="5 6">WILCCON 0114</strain>
    </source>
</reference>
<comment type="caution">
    <text evidence="5">The sequence shown here is derived from an EMBL/GenBank/DDBJ whole genome shotgun (WGS) entry which is preliminary data.</text>
</comment>
<evidence type="ECO:0000256" key="3">
    <source>
        <dbReference type="ARBA" id="ARBA00023163"/>
    </source>
</evidence>
<dbReference type="InterPro" id="IPR000835">
    <property type="entry name" value="HTH_MarR-typ"/>
</dbReference>
<name>A0ABW8TCF3_9CLOT</name>
<sequence>MDKSNFSFQTPYSDLIRSIGLKTKFIADKKINELGLNSQQGRMIGYIYEHQDEGIIQKDLADAFQRKGASITSMLQGLEKKGYIDRRIPKDNERQKNIYVLPKGVALINDFNKIFSEVEENITKNLSKEEKESLLSLLMKVNSNLTAK</sequence>
<evidence type="ECO:0000256" key="2">
    <source>
        <dbReference type="ARBA" id="ARBA00023125"/>
    </source>
</evidence>
<keyword evidence="3" id="KW-0804">Transcription</keyword>
<dbReference type="PANTHER" id="PTHR42756:SF1">
    <property type="entry name" value="TRANSCRIPTIONAL REPRESSOR OF EMRAB OPERON"/>
    <property type="match status" value="1"/>
</dbReference>
<protein>
    <submittedName>
        <fullName evidence="5">MarR family winged helix-turn-helix transcriptional regulator</fullName>
    </submittedName>
</protein>
<evidence type="ECO:0000256" key="1">
    <source>
        <dbReference type="ARBA" id="ARBA00023015"/>
    </source>
</evidence>
<accession>A0ABW8TCF3</accession>
<dbReference type="EMBL" id="JBJIAA010000005">
    <property type="protein sequence ID" value="MFL0250204.1"/>
    <property type="molecule type" value="Genomic_DNA"/>
</dbReference>
<evidence type="ECO:0000259" key="4">
    <source>
        <dbReference type="PROSITE" id="PS50995"/>
    </source>
</evidence>